<dbReference type="SMART" id="SM00409">
    <property type="entry name" value="IG"/>
    <property type="match status" value="11"/>
</dbReference>
<feature type="domain" description="Ig-like" evidence="6">
    <location>
        <begin position="34"/>
        <end position="120"/>
    </location>
</feature>
<dbReference type="PRINTS" id="PR01832">
    <property type="entry name" value="VEGFRECEPTOR"/>
</dbReference>
<dbReference type="AlphaFoldDB" id="A0AAJ7SH29"/>
<sequence>MQCFLLMAFLVCSSAVRDSNHQESNSGRKEVVTPILELMYTPPRDGDTLILTCLLSPHFVSNGSKFNWKKNSEDLPSNRKALVYSTEVTSQLHVPRASAEQDSGTYECLVESNHDTYTVSTFVYFKEPVRLEPISDKRVTVGRVAALMCTVYEGTDVSFSWSKDGSLLRPGNRLQILSSQDTSTLSIRGVLASDSGTYTCIGQNKVSEERVSAQLVIEAPVKVGAIADRSTKVGRVVTFTCELLEGDDVLFNWGFDGVVLREGGRVHISTTPFSSTLTLHGVQASDRGTYTCTGSNSVSEERASAQLLVEETVRLERIAPKETVHGKRIAFTCLAYQGDEVKFSWLRNGQLLKIDNRVNFYQMESSSTLNIKDIKPTDAGNYSCHASNRISEDTAIAILRVQGDIKLGKLQSSTTTVGETVAFACTALKGNDAAFSWTRNGFVLRGNEGRYSILGNKLTSVLTIEDVGQEDSGVFTCVASNSRSEDRTSATLAVRADPAVILRQLRSQEAKSGEPVTFTCSILEGHDVSYSWTKDGILLKEDQRIEIASLRKSSTISIDSIESTDAGVYTCIASSGVAEDRTSASLVVQVTLLDRLSRCADGGMTPAVIRFVLVAIVVEFRFVQGNVVLEALPSEVAKVGASAVFTCKVREGKKISFQWTRDGLVLKQSDRIGIANSRRSSMLSIDFVEVSDRGKYTCIASDSVSEDRRSAELSVEEHVRLEAIPSEIIREGESTAFMCKAKLGRDVKFSWTKDGMMLKAGGRLEISSSKKVSVLSIETVSVRDRGSYTCIASNPLSEDRQNTSLTVEDQVRVDRISPKETSVGKRIAFTCIAYQGEQVRFSWTKDGKIVSANKRIGISSADETSTFTIKSVNGEDSGNYTCIASNAVSEDKTTTLLTVEGRLILEPLRPKAASIGKSVTFLCAIAEGRTGTFSWTKNGILLHEHDRIQVANLRRTSTLNIEDVETSDRGLYTCTVSDADSEDRQSALLSVEERVRIEPLLSKNTTAGRRSTFTCSAFEGEQIEFSWTKNGKILSNDPHSDKLTISAAEGSSVLTIKKVAGEDSGNFTCIARNDVSEARSTASLLVEG</sequence>
<feature type="domain" description="Ig-like" evidence="6">
    <location>
        <begin position="310"/>
        <end position="397"/>
    </location>
</feature>
<dbReference type="FunFam" id="2.60.40.10:FF:000107">
    <property type="entry name" value="Myosin, light chain kinase a"/>
    <property type="match status" value="1"/>
</dbReference>
<dbReference type="CDD" id="cd00096">
    <property type="entry name" value="Ig"/>
    <property type="match status" value="6"/>
</dbReference>
<dbReference type="PROSITE" id="PS50835">
    <property type="entry name" value="IG_LIKE"/>
    <property type="match status" value="11"/>
</dbReference>
<feature type="chain" id="PRO_5042526066" evidence="5">
    <location>
        <begin position="16"/>
        <end position="1088"/>
    </location>
</feature>
<dbReference type="Pfam" id="PF00047">
    <property type="entry name" value="ig"/>
    <property type="match status" value="1"/>
</dbReference>
<feature type="domain" description="Ig-like" evidence="6">
    <location>
        <begin position="901"/>
        <end position="990"/>
    </location>
</feature>
<feature type="domain" description="Ig-like" evidence="6">
    <location>
        <begin position="128"/>
        <end position="212"/>
    </location>
</feature>
<keyword evidence="4" id="KW-0393">Immunoglobulin domain</keyword>
<dbReference type="InterPro" id="IPR007110">
    <property type="entry name" value="Ig-like_dom"/>
</dbReference>
<dbReference type="PANTHER" id="PTHR12231:SF253">
    <property type="entry name" value="DPR-INTERACTING PROTEIN ETA, ISOFORM B-RELATED"/>
    <property type="match status" value="1"/>
</dbReference>
<dbReference type="Gene3D" id="2.60.40.10">
    <property type="entry name" value="Immunoglobulins"/>
    <property type="match status" value="11"/>
</dbReference>
<feature type="domain" description="Ig-like" evidence="6">
    <location>
        <begin position="220"/>
        <end position="308"/>
    </location>
</feature>
<dbReference type="Pfam" id="PF07679">
    <property type="entry name" value="I-set"/>
    <property type="match status" value="10"/>
</dbReference>
<feature type="domain" description="Ig-like" evidence="6">
    <location>
        <begin position="498"/>
        <end position="587"/>
    </location>
</feature>
<feature type="domain" description="Ig-like" evidence="6">
    <location>
        <begin position="809"/>
        <end position="895"/>
    </location>
</feature>
<keyword evidence="3" id="KW-1015">Disulfide bond</keyword>
<evidence type="ECO:0000256" key="2">
    <source>
        <dbReference type="ARBA" id="ARBA00022737"/>
    </source>
</evidence>
<organism evidence="7 8">
    <name type="scientific">Galendromus occidentalis</name>
    <name type="common">western predatory mite</name>
    <dbReference type="NCBI Taxonomy" id="34638"/>
    <lineage>
        <taxon>Eukaryota</taxon>
        <taxon>Metazoa</taxon>
        <taxon>Ecdysozoa</taxon>
        <taxon>Arthropoda</taxon>
        <taxon>Chelicerata</taxon>
        <taxon>Arachnida</taxon>
        <taxon>Acari</taxon>
        <taxon>Parasitiformes</taxon>
        <taxon>Mesostigmata</taxon>
        <taxon>Gamasina</taxon>
        <taxon>Phytoseioidea</taxon>
        <taxon>Phytoseiidae</taxon>
        <taxon>Typhlodrominae</taxon>
        <taxon>Galendromus</taxon>
    </lineage>
</organism>
<feature type="domain" description="Ig-like" evidence="6">
    <location>
        <begin position="606"/>
        <end position="714"/>
    </location>
</feature>
<evidence type="ECO:0000256" key="1">
    <source>
        <dbReference type="ARBA" id="ARBA00022729"/>
    </source>
</evidence>
<feature type="domain" description="Ig-like" evidence="6">
    <location>
        <begin position="418"/>
        <end position="493"/>
    </location>
</feature>
<protein>
    <submittedName>
        <fullName evidence="8">Titin-like</fullName>
    </submittedName>
</protein>
<keyword evidence="2" id="KW-0677">Repeat</keyword>
<feature type="domain" description="Ig-like" evidence="6">
    <location>
        <begin position="993"/>
        <end position="1085"/>
    </location>
</feature>
<dbReference type="SUPFAM" id="SSF48726">
    <property type="entry name" value="Immunoglobulin"/>
    <property type="match status" value="11"/>
</dbReference>
<dbReference type="SMART" id="SM00408">
    <property type="entry name" value="IGc2"/>
    <property type="match status" value="11"/>
</dbReference>
<dbReference type="GO" id="GO:0043005">
    <property type="term" value="C:neuron projection"/>
    <property type="evidence" value="ECO:0007669"/>
    <property type="project" value="TreeGrafter"/>
</dbReference>
<accession>A0AAJ7SH29</accession>
<gene>
    <name evidence="8" type="primary">LOC100897359</name>
</gene>
<dbReference type="InterPro" id="IPR013151">
    <property type="entry name" value="Immunoglobulin_dom"/>
</dbReference>
<reference evidence="8" key="1">
    <citation type="submission" date="2025-08" db="UniProtKB">
        <authorList>
            <consortium name="RefSeq"/>
        </authorList>
    </citation>
    <scope>IDENTIFICATION</scope>
</reference>
<dbReference type="PANTHER" id="PTHR12231">
    <property type="entry name" value="CTX-RELATED TYPE I TRANSMEMBRANE PROTEIN"/>
    <property type="match status" value="1"/>
</dbReference>
<dbReference type="InterPro" id="IPR003599">
    <property type="entry name" value="Ig_sub"/>
</dbReference>
<dbReference type="InterPro" id="IPR013783">
    <property type="entry name" value="Ig-like_fold"/>
</dbReference>
<evidence type="ECO:0000259" key="6">
    <source>
        <dbReference type="PROSITE" id="PS50835"/>
    </source>
</evidence>
<evidence type="ECO:0000256" key="5">
    <source>
        <dbReference type="SAM" id="SignalP"/>
    </source>
</evidence>
<dbReference type="InterPro" id="IPR051170">
    <property type="entry name" value="Neural/epithelial_adhesion"/>
</dbReference>
<keyword evidence="7" id="KW-1185">Reference proteome</keyword>
<evidence type="ECO:0000313" key="8">
    <source>
        <dbReference type="RefSeq" id="XP_028968510.1"/>
    </source>
</evidence>
<dbReference type="InterPro" id="IPR013098">
    <property type="entry name" value="Ig_I-set"/>
</dbReference>
<proteinExistence type="predicted"/>
<evidence type="ECO:0000313" key="7">
    <source>
        <dbReference type="Proteomes" id="UP000694867"/>
    </source>
</evidence>
<evidence type="ECO:0000256" key="3">
    <source>
        <dbReference type="ARBA" id="ARBA00023157"/>
    </source>
</evidence>
<feature type="domain" description="Ig-like" evidence="6">
    <location>
        <begin position="717"/>
        <end position="806"/>
    </location>
</feature>
<dbReference type="KEGG" id="goe:100897359"/>
<dbReference type="InterPro" id="IPR003598">
    <property type="entry name" value="Ig_sub2"/>
</dbReference>
<dbReference type="GeneID" id="100897359"/>
<dbReference type="RefSeq" id="XP_028968510.1">
    <property type="nucleotide sequence ID" value="XM_029112677.1"/>
</dbReference>
<keyword evidence="1 5" id="KW-0732">Signal</keyword>
<name>A0AAJ7SH29_9ACAR</name>
<dbReference type="Proteomes" id="UP000694867">
    <property type="component" value="Unplaced"/>
</dbReference>
<feature type="signal peptide" evidence="5">
    <location>
        <begin position="1"/>
        <end position="15"/>
    </location>
</feature>
<dbReference type="InterPro" id="IPR036179">
    <property type="entry name" value="Ig-like_dom_sf"/>
</dbReference>
<evidence type="ECO:0000256" key="4">
    <source>
        <dbReference type="ARBA" id="ARBA00023319"/>
    </source>
</evidence>